<dbReference type="GO" id="GO:0008233">
    <property type="term" value="F:peptidase activity"/>
    <property type="evidence" value="ECO:0007669"/>
    <property type="project" value="UniProtKB-KW"/>
</dbReference>
<evidence type="ECO:0000256" key="4">
    <source>
        <dbReference type="ARBA" id="ARBA00022692"/>
    </source>
</evidence>
<gene>
    <name evidence="9" type="ordered locus">Dtox_0400</name>
</gene>
<evidence type="ECO:0000313" key="9">
    <source>
        <dbReference type="EMBL" id="ACV61343.1"/>
    </source>
</evidence>
<evidence type="ECO:0000256" key="5">
    <source>
        <dbReference type="ARBA" id="ARBA00022801"/>
    </source>
</evidence>
<dbReference type="GO" id="GO:0006508">
    <property type="term" value="P:proteolysis"/>
    <property type="evidence" value="ECO:0007669"/>
    <property type="project" value="UniProtKB-KW"/>
</dbReference>
<feature type="transmembrane region" description="Helical" evidence="8">
    <location>
        <begin position="42"/>
        <end position="66"/>
    </location>
</feature>
<evidence type="ECO:0000256" key="8">
    <source>
        <dbReference type="SAM" id="Phobius"/>
    </source>
</evidence>
<dbReference type="GO" id="GO:0009372">
    <property type="term" value="P:quorum sensing"/>
    <property type="evidence" value="ECO:0007669"/>
    <property type="project" value="UniProtKB-KW"/>
</dbReference>
<protein>
    <recommendedName>
        <fullName evidence="11">Accessory gene regulator B</fullName>
    </recommendedName>
</protein>
<dbReference type="GO" id="GO:0016020">
    <property type="term" value="C:membrane"/>
    <property type="evidence" value="ECO:0007669"/>
    <property type="project" value="InterPro"/>
</dbReference>
<keyword evidence="1" id="KW-1003">Cell membrane</keyword>
<evidence type="ECO:0008006" key="11">
    <source>
        <dbReference type="Google" id="ProtNLM"/>
    </source>
</evidence>
<name>C8W4Z1_DESAS</name>
<dbReference type="EMBL" id="CP001720">
    <property type="protein sequence ID" value="ACV61343.1"/>
    <property type="molecule type" value="Genomic_DNA"/>
</dbReference>
<reference evidence="9 10" key="1">
    <citation type="journal article" date="2009" name="Stand. Genomic Sci.">
        <title>Complete genome sequence of Desulfotomaculum acetoxidans type strain (5575).</title>
        <authorList>
            <person name="Spring S."/>
            <person name="Lapidus A."/>
            <person name="Schroder M."/>
            <person name="Gleim D."/>
            <person name="Sims D."/>
            <person name="Meincke L."/>
            <person name="Glavina Del Rio T."/>
            <person name="Tice H."/>
            <person name="Copeland A."/>
            <person name="Cheng J.F."/>
            <person name="Lucas S."/>
            <person name="Chen F."/>
            <person name="Nolan M."/>
            <person name="Bruce D."/>
            <person name="Goodwin L."/>
            <person name="Pitluck S."/>
            <person name="Ivanova N."/>
            <person name="Mavromatis K."/>
            <person name="Mikhailova N."/>
            <person name="Pati A."/>
            <person name="Chen A."/>
            <person name="Palaniappan K."/>
            <person name="Land M."/>
            <person name="Hauser L."/>
            <person name="Chang Y.J."/>
            <person name="Jeffries C.D."/>
            <person name="Chain P."/>
            <person name="Saunders E."/>
            <person name="Brettin T."/>
            <person name="Detter J.C."/>
            <person name="Goker M."/>
            <person name="Bristow J."/>
            <person name="Eisen J.A."/>
            <person name="Markowitz V."/>
            <person name="Hugenholtz P."/>
            <person name="Kyrpides N.C."/>
            <person name="Klenk H.P."/>
            <person name="Han C."/>
        </authorList>
    </citation>
    <scope>NUCLEOTIDE SEQUENCE [LARGE SCALE GENOMIC DNA]</scope>
    <source>
        <strain evidence="10">ATCC 49208 / DSM 771 / VKM B-1644</strain>
    </source>
</reference>
<accession>C8W4Z1</accession>
<evidence type="ECO:0000256" key="1">
    <source>
        <dbReference type="ARBA" id="ARBA00022475"/>
    </source>
</evidence>
<dbReference type="Proteomes" id="UP000002217">
    <property type="component" value="Chromosome"/>
</dbReference>
<feature type="transmembrane region" description="Helical" evidence="8">
    <location>
        <begin position="78"/>
        <end position="99"/>
    </location>
</feature>
<organism evidence="9 10">
    <name type="scientific">Desulfofarcimen acetoxidans (strain ATCC 49208 / DSM 771 / KCTC 5769 / VKM B-1644 / 5575)</name>
    <name type="common">Desulfotomaculum acetoxidans</name>
    <dbReference type="NCBI Taxonomy" id="485916"/>
    <lineage>
        <taxon>Bacteria</taxon>
        <taxon>Bacillati</taxon>
        <taxon>Bacillota</taxon>
        <taxon>Clostridia</taxon>
        <taxon>Eubacteriales</taxon>
        <taxon>Peptococcaceae</taxon>
        <taxon>Desulfofarcimen</taxon>
    </lineage>
</organism>
<sequence>MIKKAASALGIWLAQESGEIEKKNVLVYGLEYIIGSLVKILSLLLGSWILGIFPEAIAFLLTAIPLRLLSGGAHSKTYWRCYSVSMISTFVFSFMAKYFSLW</sequence>
<dbReference type="AlphaFoldDB" id="C8W4Z1"/>
<keyword evidence="2" id="KW-0673">Quorum sensing</keyword>
<dbReference type="InterPro" id="IPR006741">
    <property type="entry name" value="AgrB"/>
</dbReference>
<evidence type="ECO:0000256" key="3">
    <source>
        <dbReference type="ARBA" id="ARBA00022670"/>
    </source>
</evidence>
<keyword evidence="5" id="KW-0378">Hydrolase</keyword>
<dbReference type="HOGENOM" id="CLU_2272819_0_0_9"/>
<proteinExistence type="predicted"/>
<evidence type="ECO:0000256" key="6">
    <source>
        <dbReference type="ARBA" id="ARBA00022989"/>
    </source>
</evidence>
<evidence type="ECO:0000313" key="10">
    <source>
        <dbReference type="Proteomes" id="UP000002217"/>
    </source>
</evidence>
<dbReference type="STRING" id="485916.Dtox_0400"/>
<keyword evidence="10" id="KW-1185">Reference proteome</keyword>
<dbReference type="OrthoDB" id="2854767at2"/>
<dbReference type="KEGG" id="dae:Dtox_0400"/>
<keyword evidence="7 8" id="KW-0472">Membrane</keyword>
<keyword evidence="3" id="KW-0645">Protease</keyword>
<keyword evidence="4 8" id="KW-0812">Transmembrane</keyword>
<evidence type="ECO:0000256" key="7">
    <source>
        <dbReference type="ARBA" id="ARBA00023136"/>
    </source>
</evidence>
<dbReference type="Pfam" id="PF04647">
    <property type="entry name" value="AgrB"/>
    <property type="match status" value="1"/>
</dbReference>
<dbReference type="RefSeq" id="WP_015756064.1">
    <property type="nucleotide sequence ID" value="NC_013216.1"/>
</dbReference>
<keyword evidence="6 8" id="KW-1133">Transmembrane helix</keyword>
<evidence type="ECO:0000256" key="2">
    <source>
        <dbReference type="ARBA" id="ARBA00022654"/>
    </source>
</evidence>